<comment type="similarity">
    <text evidence="1">Belongs to the arginase family.</text>
</comment>
<organism evidence="2 3">
    <name type="scientific">Candidatus Magasanikbacteria bacterium RIFOXYB1_FULL_40_15</name>
    <dbReference type="NCBI Taxonomy" id="1798697"/>
    <lineage>
        <taxon>Bacteria</taxon>
        <taxon>Candidatus Magasanikiibacteriota</taxon>
    </lineage>
</organism>
<dbReference type="GO" id="GO:0046872">
    <property type="term" value="F:metal ion binding"/>
    <property type="evidence" value="ECO:0007669"/>
    <property type="project" value="InterPro"/>
</dbReference>
<sequence>MEKWELISLETDYSGETVAEFLEKEAGLPIKRRMQHKRKEYIVKLKQRIIRIISEAVGASKNRKMVVMGSGSFHHYTYGLCKHADKISQNYGYIHFDQHDDYQYEEELGYRDKQRLGCGSFVKDILEDTNASAALFIGSVPPKPILVPGKRHLHIKDKEIASGNWFEKLQKKLAWLPFEVYLSFDLDVMEGKAITTAWSPGFMTTKDLLRAIAIIKKSKKIIGADIIGYGGADNIVPGRELYQKIIKALS</sequence>
<reference evidence="2 3" key="1">
    <citation type="journal article" date="2016" name="Nat. Commun.">
        <title>Thousands of microbial genomes shed light on interconnected biogeochemical processes in an aquifer system.</title>
        <authorList>
            <person name="Anantharaman K."/>
            <person name="Brown C.T."/>
            <person name="Hug L.A."/>
            <person name="Sharon I."/>
            <person name="Castelle C.J."/>
            <person name="Probst A.J."/>
            <person name="Thomas B.C."/>
            <person name="Singh A."/>
            <person name="Wilkins M.J."/>
            <person name="Karaoz U."/>
            <person name="Brodie E.L."/>
            <person name="Williams K.H."/>
            <person name="Hubbard S.S."/>
            <person name="Banfield J.F."/>
        </authorList>
    </citation>
    <scope>NUCLEOTIDE SEQUENCE [LARGE SCALE GENOMIC DNA]</scope>
</reference>
<name>A0A1F6NE07_9BACT</name>
<dbReference type="Pfam" id="PF00491">
    <property type="entry name" value="Arginase"/>
    <property type="match status" value="1"/>
</dbReference>
<comment type="caution">
    <text evidence="2">The sequence shown here is derived from an EMBL/GenBank/DDBJ whole genome shotgun (WGS) entry which is preliminary data.</text>
</comment>
<proteinExistence type="inferred from homology"/>
<protein>
    <recommendedName>
        <fullName evidence="4">Arginase</fullName>
    </recommendedName>
</protein>
<evidence type="ECO:0008006" key="4">
    <source>
        <dbReference type="Google" id="ProtNLM"/>
    </source>
</evidence>
<dbReference type="STRING" id="1798697.A2373_04340"/>
<dbReference type="GO" id="GO:0033389">
    <property type="term" value="P:putrescine biosynthetic process from arginine, via agmatine"/>
    <property type="evidence" value="ECO:0007669"/>
    <property type="project" value="TreeGrafter"/>
</dbReference>
<dbReference type="AlphaFoldDB" id="A0A1F6NE07"/>
<dbReference type="EMBL" id="MFQS01000054">
    <property type="protein sequence ID" value="OGH81913.1"/>
    <property type="molecule type" value="Genomic_DNA"/>
</dbReference>
<dbReference type="SUPFAM" id="SSF52768">
    <property type="entry name" value="Arginase/deacetylase"/>
    <property type="match status" value="1"/>
</dbReference>
<dbReference type="Gene3D" id="3.40.800.10">
    <property type="entry name" value="Ureohydrolase domain"/>
    <property type="match status" value="1"/>
</dbReference>
<accession>A0A1F6NE07</accession>
<dbReference type="InterPro" id="IPR023696">
    <property type="entry name" value="Ureohydrolase_dom_sf"/>
</dbReference>
<dbReference type="PROSITE" id="PS51409">
    <property type="entry name" value="ARGINASE_2"/>
    <property type="match status" value="1"/>
</dbReference>
<evidence type="ECO:0000256" key="1">
    <source>
        <dbReference type="PROSITE-ProRule" id="PRU00742"/>
    </source>
</evidence>
<dbReference type="GO" id="GO:0008783">
    <property type="term" value="F:agmatinase activity"/>
    <property type="evidence" value="ECO:0007669"/>
    <property type="project" value="TreeGrafter"/>
</dbReference>
<evidence type="ECO:0000313" key="3">
    <source>
        <dbReference type="Proteomes" id="UP000176300"/>
    </source>
</evidence>
<gene>
    <name evidence="2" type="ORF">A2373_04340</name>
</gene>
<dbReference type="Proteomes" id="UP000176300">
    <property type="component" value="Unassembled WGS sequence"/>
</dbReference>
<dbReference type="InterPro" id="IPR006035">
    <property type="entry name" value="Ureohydrolase"/>
</dbReference>
<dbReference type="PANTHER" id="PTHR11358">
    <property type="entry name" value="ARGINASE/AGMATINASE"/>
    <property type="match status" value="1"/>
</dbReference>
<evidence type="ECO:0000313" key="2">
    <source>
        <dbReference type="EMBL" id="OGH81913.1"/>
    </source>
</evidence>
<dbReference type="PANTHER" id="PTHR11358:SF41">
    <property type="entry name" value="ARGINASE"/>
    <property type="match status" value="1"/>
</dbReference>